<dbReference type="Pfam" id="PF00080">
    <property type="entry name" value="Sod_Cu"/>
    <property type="match status" value="1"/>
</dbReference>
<dbReference type="SUPFAM" id="SSF49329">
    <property type="entry name" value="Cu,Zn superoxide dismutase-like"/>
    <property type="match status" value="4"/>
</dbReference>
<evidence type="ECO:0000313" key="4">
    <source>
        <dbReference type="Proteomes" id="UP001153636"/>
    </source>
</evidence>
<dbReference type="EMBL" id="OV651820">
    <property type="protein sequence ID" value="CAH1114061.1"/>
    <property type="molecule type" value="Genomic_DNA"/>
</dbReference>
<sequence>MMTKWLWLILILTVVHHSTSLELKSYISSQGLHGTITFTKVNGEILISTDLKATLEYPNQIWSWYVTEFPVDYSKIENRCENLGKKIISLQDTFGYLFIPDNQTAQYVTENLSINGNLGLYGKGLLFKNEDTNQIICASITMVDKTKEKTAVARFNSPFAGNVYFRWFSTKDNHSDMLITTDLYHIRNKENISRSLKSTEHSWKIYVTDILESEETRHADNCNILQLVFDPDAKGDGKAIGDVDARLGKVKVSADYNRYKFKTLYRDEELILLPSDLTGPQRRLYLVLFETKHEDVFLGCAKIQYDNPINTRVIIQSGGIKGEIRMTQHTKFEPTFLSVNLTTARGDLETKIVYSSTVSGYKIHELPIKPSRAVGQNENSCLTTNFVYNPLKINLNNVPPNGFGTQDQYAIGDLSGKLLGRNNETILVKGGQELTGPYWDTYLPLQGRHSIVHRSLVIYKNTQYSSSELVAEPWICGGITLYESNFKFQKQIFTAQVIFRYPTVGRMLLRQAKDEPWADTTVLIEYLVHADGAALNNSKDHRWAIHDLPPGKDFYNWTARCLSAGDVFNPYKVDFDNRTSPDKCNMDSIGLCRLGDMSTRQGTLEISGKIVDSDKISRKIWTDPLLPLSGFHNILGKSLVLYDDHGPEARGERLACSIIGGVYRRKAVARDWFPNGFELTIKGKIEFIQQTEYDITDVEVGFEGLSNVIDYHIHMTPVEENLEFPCEATSLYGTWNPLNVDHTSSPRAYHGTPDQYEAGDLSGKFGNLQNQTLHKTYYNDTLLTLFGPRSILGRSIVIYKKNLRRWACSTIERGYSPSEARELRAIASFHNPNGFAFGYMKMRQLIHTDGSASDTTIEVKLRHPGKNDRNVTREHNWAIFVNPVGVDATVKTTGTRCVAGGYVWNPFFTQLADPLNEDLYRQECGPENPLRCHVGDLSARLGTIDIGLRRKVFTDSNFPLEGDVTAVGKSIVILAPDKRPERFACANIEPDYDIIKYANIEKPPRFVVAQFIEDIRDVMGIPEWFLTVDSRKTRSLHNDACIQLLLHFKGPIADKLEQDFNRLLSIGRLDAPSLFIPGFINEKRKVKIAYRLCGTKDPNEKSKKRTSLFFRSHANRGFSTDTQFLLFISILFICLPF</sequence>
<dbReference type="GO" id="GO:0046872">
    <property type="term" value="F:metal ion binding"/>
    <property type="evidence" value="ECO:0007669"/>
    <property type="project" value="InterPro"/>
</dbReference>
<feature type="chain" id="PRO_5040498663" description="Superoxide dismutase copper/zinc binding domain-containing protein" evidence="1">
    <location>
        <begin position="21"/>
        <end position="1137"/>
    </location>
</feature>
<dbReference type="GO" id="GO:0006801">
    <property type="term" value="P:superoxide metabolic process"/>
    <property type="evidence" value="ECO:0007669"/>
    <property type="project" value="InterPro"/>
</dbReference>
<accession>A0A9P0D7X7</accession>
<dbReference type="AlphaFoldDB" id="A0A9P0D7X7"/>
<dbReference type="Proteomes" id="UP001153636">
    <property type="component" value="Chromosome 8"/>
</dbReference>
<feature type="domain" description="Superoxide dismutase copper/zinc binding" evidence="2">
    <location>
        <begin position="681"/>
        <end position="801"/>
    </location>
</feature>
<evidence type="ECO:0000256" key="1">
    <source>
        <dbReference type="SAM" id="SignalP"/>
    </source>
</evidence>
<evidence type="ECO:0000313" key="3">
    <source>
        <dbReference type="EMBL" id="CAH1114061.1"/>
    </source>
</evidence>
<reference evidence="3" key="1">
    <citation type="submission" date="2022-01" db="EMBL/GenBank/DDBJ databases">
        <authorList>
            <person name="King R."/>
        </authorList>
    </citation>
    <scope>NUCLEOTIDE SEQUENCE</scope>
</reference>
<protein>
    <recommendedName>
        <fullName evidence="2">Superoxide dismutase copper/zinc binding domain-containing protein</fullName>
    </recommendedName>
</protein>
<feature type="signal peptide" evidence="1">
    <location>
        <begin position="1"/>
        <end position="20"/>
    </location>
</feature>
<dbReference type="PANTHER" id="PTHR20910:SF1">
    <property type="entry name" value="SUPEROXIDE DISMUTASE COPPER_ZINC BINDING DOMAIN-CONTAINING PROTEIN"/>
    <property type="match status" value="1"/>
</dbReference>
<gene>
    <name evidence="3" type="ORF">PSYICH_LOCUS14635</name>
</gene>
<dbReference type="InterPro" id="IPR036423">
    <property type="entry name" value="SOD-like_Cu/Zn_dom_sf"/>
</dbReference>
<dbReference type="Gene3D" id="2.60.40.200">
    <property type="entry name" value="Superoxide dismutase, copper/zinc binding domain"/>
    <property type="match status" value="4"/>
</dbReference>
<dbReference type="PANTHER" id="PTHR20910">
    <property type="entry name" value="AGAP001623-PA"/>
    <property type="match status" value="1"/>
</dbReference>
<organism evidence="3 4">
    <name type="scientific">Psylliodes chrysocephalus</name>
    <dbReference type="NCBI Taxonomy" id="3402493"/>
    <lineage>
        <taxon>Eukaryota</taxon>
        <taxon>Metazoa</taxon>
        <taxon>Ecdysozoa</taxon>
        <taxon>Arthropoda</taxon>
        <taxon>Hexapoda</taxon>
        <taxon>Insecta</taxon>
        <taxon>Pterygota</taxon>
        <taxon>Neoptera</taxon>
        <taxon>Endopterygota</taxon>
        <taxon>Coleoptera</taxon>
        <taxon>Polyphaga</taxon>
        <taxon>Cucujiformia</taxon>
        <taxon>Chrysomeloidea</taxon>
        <taxon>Chrysomelidae</taxon>
        <taxon>Galerucinae</taxon>
        <taxon>Alticini</taxon>
        <taxon>Psylliodes</taxon>
    </lineage>
</organism>
<dbReference type="InterPro" id="IPR053257">
    <property type="entry name" value="Cu-only_SOD"/>
</dbReference>
<keyword evidence="4" id="KW-1185">Reference proteome</keyword>
<dbReference type="OrthoDB" id="159229at2759"/>
<name>A0A9P0D7X7_9CUCU</name>
<evidence type="ECO:0000259" key="2">
    <source>
        <dbReference type="Pfam" id="PF00080"/>
    </source>
</evidence>
<proteinExistence type="predicted"/>
<dbReference type="InterPro" id="IPR001424">
    <property type="entry name" value="SOD_Cu_Zn_dom"/>
</dbReference>
<keyword evidence="1" id="KW-0732">Signal</keyword>